<dbReference type="PANTHER" id="PTHR43107">
    <property type="entry name" value="LONG-CHAIN FATTY ACID TRANSPORT PROTEIN"/>
    <property type="match status" value="1"/>
</dbReference>
<evidence type="ECO:0000256" key="1">
    <source>
        <dbReference type="ARBA" id="ARBA00006432"/>
    </source>
</evidence>
<comment type="caution">
    <text evidence="11">The sequence shown here is derived from an EMBL/GenBank/DDBJ whole genome shotgun (WGS) entry which is preliminary data.</text>
</comment>
<dbReference type="InterPro" id="IPR025110">
    <property type="entry name" value="AMP-bd_C"/>
</dbReference>
<gene>
    <name evidence="11" type="ORF">ANN_00863</name>
</gene>
<feature type="domain" description="AMP-binding enzyme C-terminal" evidence="10">
    <location>
        <begin position="383"/>
        <end position="458"/>
    </location>
</feature>
<protein>
    <recommendedName>
        <fullName evidence="6">Long-chain-fatty-acid--CoA ligase</fullName>
    </recommendedName>
</protein>
<dbReference type="Pfam" id="PF13193">
    <property type="entry name" value="AMP-binding_C"/>
    <property type="match status" value="1"/>
</dbReference>
<dbReference type="Pfam" id="PF00501">
    <property type="entry name" value="AMP-binding"/>
    <property type="match status" value="1"/>
</dbReference>
<keyword evidence="12" id="KW-1185">Reference proteome</keyword>
<dbReference type="InterPro" id="IPR042099">
    <property type="entry name" value="ANL_N_sf"/>
</dbReference>
<feature type="transmembrane region" description="Helical" evidence="8">
    <location>
        <begin position="137"/>
        <end position="157"/>
    </location>
</feature>
<evidence type="ECO:0000256" key="8">
    <source>
        <dbReference type="SAM" id="Phobius"/>
    </source>
</evidence>
<evidence type="ECO:0000256" key="7">
    <source>
        <dbReference type="ARBA" id="ARBA00048666"/>
    </source>
</evidence>
<dbReference type="Gene3D" id="3.40.50.12780">
    <property type="entry name" value="N-terminal domain of ligase-like"/>
    <property type="match status" value="1"/>
</dbReference>
<keyword evidence="4" id="KW-0067">ATP-binding</keyword>
<feature type="transmembrane region" description="Helical" evidence="8">
    <location>
        <begin position="70"/>
        <end position="94"/>
    </location>
</feature>
<reference evidence="11 12" key="1">
    <citation type="journal article" date="2022" name="Allergy">
        <title>Genome assembly and annotation of Periplaneta americana reveal a comprehensive cockroach allergen profile.</title>
        <authorList>
            <person name="Wang L."/>
            <person name="Xiong Q."/>
            <person name="Saelim N."/>
            <person name="Wang L."/>
            <person name="Nong W."/>
            <person name="Wan A.T."/>
            <person name="Shi M."/>
            <person name="Liu X."/>
            <person name="Cao Q."/>
            <person name="Hui J.H.L."/>
            <person name="Sookrung N."/>
            <person name="Leung T.F."/>
            <person name="Tungtrongchitr A."/>
            <person name="Tsui S.K.W."/>
        </authorList>
    </citation>
    <scope>NUCLEOTIDE SEQUENCE [LARGE SCALE GENOMIC DNA]</scope>
    <source>
        <strain evidence="11">PWHHKU_190912</strain>
    </source>
</reference>
<dbReference type="InterPro" id="IPR000873">
    <property type="entry name" value="AMP-dep_synth/lig_dom"/>
</dbReference>
<dbReference type="SUPFAM" id="SSF56801">
    <property type="entry name" value="Acetyl-CoA synthetase-like"/>
    <property type="match status" value="1"/>
</dbReference>
<sequence length="504" mass="57559">MRRFRKTKALRGLTRVNYIRFVRLTAVSVFMHHPQSLLDHSVISNFSACFVELVATINFLFCLSYDVVYYVWIVPVFLCYVFDCVHFFIVVLLAHGEYLEVCQEVKGKKITDKYIGKNSVFDMFSQKSSQGLDSASWYRYQVVYLYLLITMAVKYLLALTPDDVMYNPLPMYHSAGGIIGTGPALVHGNPIVLRTKFSASSYWTDCIKYKCTIRLHATVAAEATLTCARTFNQKQKRKVTIAQYIGEMCRYIMAVPRKPEDTRHHIRLMVGNGMRSTIWKDFVERFKIEQVTELYASTEGNVNICEPGMFVGLISSSNAIRDYHGYVDKKASSKKVLHDVFGKGDKAFLSGDILVMDKYGYLYFKDRTGDTFRWKGENVATAEVESVIINVIGLKDAAVYGVQVPDQEGRAGMAAIADPNKSLDFKNLAEYLDKTLPSYARPIFIRVLEEMDMTGTFKIKKNELQEDGFDPIRIKDKIYFRSGKDYVPLTSQLYQDILKGIVRI</sequence>
<dbReference type="Gene3D" id="3.30.300.30">
    <property type="match status" value="1"/>
</dbReference>
<evidence type="ECO:0000259" key="10">
    <source>
        <dbReference type="Pfam" id="PF13193"/>
    </source>
</evidence>
<keyword evidence="8" id="KW-1133">Transmembrane helix</keyword>
<dbReference type="PANTHER" id="PTHR43107:SF15">
    <property type="entry name" value="FATTY ACID TRANSPORT PROTEIN 3, ISOFORM A"/>
    <property type="match status" value="1"/>
</dbReference>
<evidence type="ECO:0000256" key="4">
    <source>
        <dbReference type="ARBA" id="ARBA00022840"/>
    </source>
</evidence>
<evidence type="ECO:0000256" key="3">
    <source>
        <dbReference type="ARBA" id="ARBA00022741"/>
    </source>
</evidence>
<dbReference type="EMBL" id="JAJSOF020000003">
    <property type="protein sequence ID" value="KAJ4449464.1"/>
    <property type="molecule type" value="Genomic_DNA"/>
</dbReference>
<dbReference type="InterPro" id="IPR045851">
    <property type="entry name" value="AMP-bd_C_sf"/>
</dbReference>
<evidence type="ECO:0000256" key="2">
    <source>
        <dbReference type="ARBA" id="ARBA00022598"/>
    </source>
</evidence>
<comment type="catalytic activity">
    <reaction evidence="5">
        <text>a very long-chain fatty acid + ATP + CoA = a very long-chain fatty acyl-CoA + AMP + diphosphate</text>
        <dbReference type="Rhea" id="RHEA:54536"/>
        <dbReference type="ChEBI" id="CHEBI:30616"/>
        <dbReference type="ChEBI" id="CHEBI:33019"/>
        <dbReference type="ChEBI" id="CHEBI:57287"/>
        <dbReference type="ChEBI" id="CHEBI:58950"/>
        <dbReference type="ChEBI" id="CHEBI:138261"/>
        <dbReference type="ChEBI" id="CHEBI:456215"/>
    </reaction>
    <physiologicalReaction direction="left-to-right" evidence="5">
        <dbReference type="Rhea" id="RHEA:54537"/>
    </physiologicalReaction>
</comment>
<comment type="catalytic activity">
    <reaction evidence="7">
        <text>tetracosanoate + ATP + CoA = tetracosanoyl-CoA + AMP + diphosphate</text>
        <dbReference type="Rhea" id="RHEA:33639"/>
        <dbReference type="ChEBI" id="CHEBI:30616"/>
        <dbReference type="ChEBI" id="CHEBI:31014"/>
        <dbReference type="ChEBI" id="CHEBI:33019"/>
        <dbReference type="ChEBI" id="CHEBI:57287"/>
        <dbReference type="ChEBI" id="CHEBI:65052"/>
        <dbReference type="ChEBI" id="CHEBI:456215"/>
    </reaction>
    <physiologicalReaction direction="left-to-right" evidence="7">
        <dbReference type="Rhea" id="RHEA:33640"/>
    </physiologicalReaction>
</comment>
<keyword evidence="8" id="KW-0812">Transmembrane</keyword>
<keyword evidence="8" id="KW-0472">Membrane</keyword>
<evidence type="ECO:0000256" key="5">
    <source>
        <dbReference type="ARBA" id="ARBA00036527"/>
    </source>
</evidence>
<evidence type="ECO:0000313" key="12">
    <source>
        <dbReference type="Proteomes" id="UP001148838"/>
    </source>
</evidence>
<name>A0ABQ8TV69_PERAM</name>
<feature type="transmembrane region" description="Helical" evidence="8">
    <location>
        <begin position="43"/>
        <end position="63"/>
    </location>
</feature>
<evidence type="ECO:0000256" key="6">
    <source>
        <dbReference type="ARBA" id="ARBA00041297"/>
    </source>
</evidence>
<accession>A0ABQ8TV69</accession>
<feature type="transmembrane region" description="Helical" evidence="8">
    <location>
        <begin position="12"/>
        <end position="31"/>
    </location>
</feature>
<evidence type="ECO:0000313" key="11">
    <source>
        <dbReference type="EMBL" id="KAJ4449464.1"/>
    </source>
</evidence>
<organism evidence="11 12">
    <name type="scientific">Periplaneta americana</name>
    <name type="common">American cockroach</name>
    <name type="synonym">Blatta americana</name>
    <dbReference type="NCBI Taxonomy" id="6978"/>
    <lineage>
        <taxon>Eukaryota</taxon>
        <taxon>Metazoa</taxon>
        <taxon>Ecdysozoa</taxon>
        <taxon>Arthropoda</taxon>
        <taxon>Hexapoda</taxon>
        <taxon>Insecta</taxon>
        <taxon>Pterygota</taxon>
        <taxon>Neoptera</taxon>
        <taxon>Polyneoptera</taxon>
        <taxon>Dictyoptera</taxon>
        <taxon>Blattodea</taxon>
        <taxon>Blattoidea</taxon>
        <taxon>Blattidae</taxon>
        <taxon>Blattinae</taxon>
        <taxon>Periplaneta</taxon>
    </lineage>
</organism>
<feature type="domain" description="AMP-dependent synthetase/ligase" evidence="9">
    <location>
        <begin position="150"/>
        <end position="305"/>
    </location>
</feature>
<proteinExistence type="inferred from homology"/>
<dbReference type="Proteomes" id="UP001148838">
    <property type="component" value="Unassembled WGS sequence"/>
</dbReference>
<keyword evidence="3" id="KW-0547">Nucleotide-binding</keyword>
<keyword evidence="2" id="KW-0436">Ligase</keyword>
<evidence type="ECO:0000259" key="9">
    <source>
        <dbReference type="Pfam" id="PF00501"/>
    </source>
</evidence>
<comment type="similarity">
    <text evidence="1">Belongs to the ATP-dependent AMP-binding enzyme family.</text>
</comment>